<feature type="domain" description="DNA-binding protein H-NS-like C-terminal" evidence="2">
    <location>
        <begin position="86"/>
        <end position="131"/>
    </location>
</feature>
<feature type="compositionally biased region" description="Basic and acidic residues" evidence="1">
    <location>
        <begin position="57"/>
        <end position="67"/>
    </location>
</feature>
<organism evidence="3 4">
    <name type="scientific">Azoarcus indigens</name>
    <dbReference type="NCBI Taxonomy" id="29545"/>
    <lineage>
        <taxon>Bacteria</taxon>
        <taxon>Pseudomonadati</taxon>
        <taxon>Pseudomonadota</taxon>
        <taxon>Betaproteobacteria</taxon>
        <taxon>Rhodocyclales</taxon>
        <taxon>Zoogloeaceae</taxon>
        <taxon>Azoarcus</taxon>
    </lineage>
</organism>
<dbReference type="InterPro" id="IPR027444">
    <property type="entry name" value="H-NS_C_dom"/>
</dbReference>
<gene>
    <name evidence="3" type="ORF">C7389_10787</name>
</gene>
<evidence type="ECO:0000313" key="3">
    <source>
        <dbReference type="EMBL" id="TDN51353.1"/>
    </source>
</evidence>
<evidence type="ECO:0000313" key="4">
    <source>
        <dbReference type="Proteomes" id="UP000295129"/>
    </source>
</evidence>
<dbReference type="EMBL" id="SNVV01000007">
    <property type="protein sequence ID" value="TDN51353.1"/>
    <property type="molecule type" value="Genomic_DNA"/>
</dbReference>
<dbReference type="AlphaFoldDB" id="A0A4R6E120"/>
<accession>A0A4R6E120</accession>
<reference evidence="3 4" key="1">
    <citation type="submission" date="2019-03" db="EMBL/GenBank/DDBJ databases">
        <title>Genomic Encyclopedia of Type Strains, Phase IV (KMG-IV): sequencing the most valuable type-strain genomes for metagenomic binning, comparative biology and taxonomic classification.</title>
        <authorList>
            <person name="Goeker M."/>
        </authorList>
    </citation>
    <scope>NUCLEOTIDE SEQUENCE [LARGE SCALE GENOMIC DNA]</scope>
    <source>
        <strain evidence="3 4">DSM 12121</strain>
    </source>
</reference>
<dbReference type="Proteomes" id="UP000295129">
    <property type="component" value="Unassembled WGS sequence"/>
</dbReference>
<dbReference type="SMART" id="SM00528">
    <property type="entry name" value="HNS"/>
    <property type="match status" value="1"/>
</dbReference>
<name>A0A4R6E120_9RHOO</name>
<dbReference type="SUPFAM" id="SSF81273">
    <property type="entry name" value="H-NS histone-like proteins"/>
    <property type="match status" value="1"/>
</dbReference>
<dbReference type="InterPro" id="IPR037150">
    <property type="entry name" value="H-NS_C_dom_sf"/>
</dbReference>
<dbReference type="OrthoDB" id="5297879at2"/>
<dbReference type="Pfam" id="PF00816">
    <property type="entry name" value="Histone_HNS"/>
    <property type="match status" value="1"/>
</dbReference>
<keyword evidence="4" id="KW-1185">Reference proteome</keyword>
<feature type="region of interest" description="Disordered" evidence="1">
    <location>
        <begin position="54"/>
        <end position="112"/>
    </location>
</feature>
<dbReference type="GO" id="GO:0003677">
    <property type="term" value="F:DNA binding"/>
    <property type="evidence" value="ECO:0007669"/>
    <property type="project" value="UniProtKB-KW"/>
</dbReference>
<feature type="compositionally biased region" description="Basic and acidic residues" evidence="1">
    <location>
        <begin position="79"/>
        <end position="91"/>
    </location>
</feature>
<proteinExistence type="predicted"/>
<dbReference type="Gene3D" id="4.10.430.10">
    <property type="entry name" value="Histone-like protein H-NS, C-terminal domain"/>
    <property type="match status" value="1"/>
</dbReference>
<protein>
    <submittedName>
        <fullName evidence="3">DNA-binding protein H-NS</fullName>
    </submittedName>
</protein>
<keyword evidence="3" id="KW-0238">DNA-binding</keyword>
<evidence type="ECO:0000259" key="2">
    <source>
        <dbReference type="SMART" id="SM00528"/>
    </source>
</evidence>
<sequence length="134" mass="14878">MQDLKSYSLSDLKKLCVQIEKEIEKRATGAKKALIRKLEKMAQAEGLELSDLLEGAPARKDSKEAKAVKAPKAAKLAKAKAEKQPAEKKEALPPVYFNPLNPKEGWSGRGRKPNWVINWLGNGGELDDLKKKRS</sequence>
<comment type="caution">
    <text evidence="3">The sequence shown here is derived from an EMBL/GenBank/DDBJ whole genome shotgun (WGS) entry which is preliminary data.</text>
</comment>
<evidence type="ECO:0000256" key="1">
    <source>
        <dbReference type="SAM" id="MobiDB-lite"/>
    </source>
</evidence>
<dbReference type="RefSeq" id="WP_133590853.1">
    <property type="nucleotide sequence ID" value="NZ_SNVV01000007.1"/>
</dbReference>